<proteinExistence type="predicted"/>
<dbReference type="AlphaFoldDB" id="A0A2W5QJ51"/>
<dbReference type="EMBL" id="QFPP01000111">
    <property type="protein sequence ID" value="PZQ74845.1"/>
    <property type="molecule type" value="Genomic_DNA"/>
</dbReference>
<comment type="caution">
    <text evidence="1">The sequence shown here is derived from an EMBL/GenBank/DDBJ whole genome shotgun (WGS) entry which is preliminary data.</text>
</comment>
<reference evidence="1 2" key="1">
    <citation type="submission" date="2017-08" db="EMBL/GenBank/DDBJ databases">
        <title>Infants hospitalized years apart are colonized by the same room-sourced microbial strains.</title>
        <authorList>
            <person name="Brooks B."/>
            <person name="Olm M.R."/>
            <person name="Firek B.A."/>
            <person name="Baker R."/>
            <person name="Thomas B.C."/>
            <person name="Morowitz M.J."/>
            <person name="Banfield J.F."/>
        </authorList>
    </citation>
    <scope>NUCLEOTIDE SEQUENCE [LARGE SCALE GENOMIC DNA]</scope>
    <source>
        <strain evidence="1">S2_005_003_R2_41</strain>
    </source>
</reference>
<sequence>MILTLEIEKVVAGIYRAHALSAGVEVTKPMEYSTIAEAIRGESQAVPEGFAHFMEVRYAGFSSGTDVIQNLPARADEIADRLVALAAEEYRLARQQL</sequence>
<name>A0A2W5QJ51_VARPD</name>
<gene>
    <name evidence="1" type="ORF">DI563_11170</name>
</gene>
<accession>A0A2W5QJ51</accession>
<protein>
    <submittedName>
        <fullName evidence="1">Uncharacterized protein</fullName>
    </submittedName>
</protein>
<evidence type="ECO:0000313" key="2">
    <source>
        <dbReference type="Proteomes" id="UP000249135"/>
    </source>
</evidence>
<organism evidence="1 2">
    <name type="scientific">Variovorax paradoxus</name>
    <dbReference type="NCBI Taxonomy" id="34073"/>
    <lineage>
        <taxon>Bacteria</taxon>
        <taxon>Pseudomonadati</taxon>
        <taxon>Pseudomonadota</taxon>
        <taxon>Betaproteobacteria</taxon>
        <taxon>Burkholderiales</taxon>
        <taxon>Comamonadaceae</taxon>
        <taxon>Variovorax</taxon>
    </lineage>
</organism>
<evidence type="ECO:0000313" key="1">
    <source>
        <dbReference type="EMBL" id="PZQ74845.1"/>
    </source>
</evidence>
<dbReference type="Proteomes" id="UP000249135">
    <property type="component" value="Unassembled WGS sequence"/>
</dbReference>